<dbReference type="Proteomes" id="UP000198649">
    <property type="component" value="Unassembled WGS sequence"/>
</dbReference>
<keyword evidence="4" id="KW-1185">Reference proteome</keyword>
<protein>
    <submittedName>
        <fullName evidence="3">Uncharacterized protein</fullName>
    </submittedName>
</protein>
<dbReference type="AlphaFoldDB" id="A0A1I3HEP3"/>
<dbReference type="STRING" id="1005945.SAMN05216561_107150"/>
<dbReference type="EMBL" id="FOQG01000007">
    <property type="protein sequence ID" value="SFI34133.1"/>
    <property type="molecule type" value="Genomic_DNA"/>
</dbReference>
<organism evidence="3 4">
    <name type="scientific">Nocardioides psychrotolerans</name>
    <dbReference type="NCBI Taxonomy" id="1005945"/>
    <lineage>
        <taxon>Bacteria</taxon>
        <taxon>Bacillati</taxon>
        <taxon>Actinomycetota</taxon>
        <taxon>Actinomycetes</taxon>
        <taxon>Propionibacteriales</taxon>
        <taxon>Nocardioidaceae</taxon>
        <taxon>Nocardioides</taxon>
    </lineage>
</organism>
<feature type="region of interest" description="Disordered" evidence="1">
    <location>
        <begin position="30"/>
        <end position="63"/>
    </location>
</feature>
<reference evidence="3 4" key="1">
    <citation type="submission" date="2016-10" db="EMBL/GenBank/DDBJ databases">
        <authorList>
            <person name="de Groot N.N."/>
        </authorList>
    </citation>
    <scope>NUCLEOTIDE SEQUENCE [LARGE SCALE GENOMIC DNA]</scope>
    <source>
        <strain evidence="3 4">CGMCC 1.11156</strain>
    </source>
</reference>
<evidence type="ECO:0000313" key="3">
    <source>
        <dbReference type="EMBL" id="SFI34133.1"/>
    </source>
</evidence>
<accession>A0A1I3HEP3</accession>
<name>A0A1I3HEP3_9ACTN</name>
<evidence type="ECO:0000256" key="1">
    <source>
        <dbReference type="SAM" id="MobiDB-lite"/>
    </source>
</evidence>
<feature type="signal peptide" evidence="2">
    <location>
        <begin position="1"/>
        <end position="22"/>
    </location>
</feature>
<evidence type="ECO:0000313" key="4">
    <source>
        <dbReference type="Proteomes" id="UP000198649"/>
    </source>
</evidence>
<feature type="chain" id="PRO_5039229565" evidence="2">
    <location>
        <begin position="23"/>
        <end position="203"/>
    </location>
</feature>
<proteinExistence type="predicted"/>
<keyword evidence="2" id="KW-0732">Signal</keyword>
<sequence length="203" mass="22384">MPATTRLGKAGADLLVCLLLLAACTGDPTAEPRQEVSATRTEPSWPPASVLSLPEPTSPDPAMGRDAKARVVAYAVHLVDQVQYALRTTFPAAVLRSDAFCQICSQINDLAAEAHQDQEVYDFDDWSVQVLQMRELPDDPEVRYWKVRTLLDQPELTARDSSGDVVGTIPARRRQTVLVVGHTDNEWVIYEWRVVEDAPGSTA</sequence>
<evidence type="ECO:0000256" key="2">
    <source>
        <dbReference type="SAM" id="SignalP"/>
    </source>
</evidence>
<dbReference type="PROSITE" id="PS51257">
    <property type="entry name" value="PROKAR_LIPOPROTEIN"/>
    <property type="match status" value="1"/>
</dbReference>
<gene>
    <name evidence="3" type="ORF">SAMN05216561_107150</name>
</gene>